<reference evidence="2" key="1">
    <citation type="submission" date="2021-04" db="EMBL/GenBank/DDBJ databases">
        <title>Genome based classification of Actinospica acidithermotolerans sp. nov., an actinobacterium isolated from an Indonesian hot spring.</title>
        <authorList>
            <person name="Kusuma A.B."/>
            <person name="Putra K.E."/>
            <person name="Nafisah S."/>
            <person name="Loh J."/>
            <person name="Nouioui I."/>
            <person name="Goodfellow M."/>
        </authorList>
    </citation>
    <scope>NUCLEOTIDE SEQUENCE</scope>
    <source>
        <strain evidence="2">CSCA 57</strain>
    </source>
</reference>
<dbReference type="PROSITE" id="PS50801">
    <property type="entry name" value="STAS"/>
    <property type="match status" value="1"/>
</dbReference>
<dbReference type="RefSeq" id="WP_212527495.1">
    <property type="nucleotide sequence ID" value="NZ_JAGSOG010000020.1"/>
</dbReference>
<gene>
    <name evidence="2" type="ORF">KDL01_06835</name>
</gene>
<sequence length="108" mass="11640">MSVTALGETTRLIELSGELTGRVAERVIAQADPYLARGSIIVLDIGIVEYVDAAGFHALIVLARLARARGARMGLTHPSPASRWLIRRIGADRVIDVHDDAVADALER</sequence>
<proteinExistence type="predicted"/>
<dbReference type="Pfam" id="PF13466">
    <property type="entry name" value="STAS_2"/>
    <property type="match status" value="1"/>
</dbReference>
<dbReference type="AlphaFoldDB" id="A0A941EI26"/>
<dbReference type="InterPro" id="IPR036513">
    <property type="entry name" value="STAS_dom_sf"/>
</dbReference>
<dbReference type="InterPro" id="IPR058548">
    <property type="entry name" value="MlaB-like_STAS"/>
</dbReference>
<organism evidence="2 3">
    <name type="scientific">Actinospica durhamensis</name>
    <dbReference type="NCBI Taxonomy" id="1508375"/>
    <lineage>
        <taxon>Bacteria</taxon>
        <taxon>Bacillati</taxon>
        <taxon>Actinomycetota</taxon>
        <taxon>Actinomycetes</taxon>
        <taxon>Catenulisporales</taxon>
        <taxon>Actinospicaceae</taxon>
        <taxon>Actinospica</taxon>
    </lineage>
</organism>
<evidence type="ECO:0000259" key="1">
    <source>
        <dbReference type="PROSITE" id="PS50801"/>
    </source>
</evidence>
<keyword evidence="3" id="KW-1185">Reference proteome</keyword>
<comment type="caution">
    <text evidence="2">The sequence shown here is derived from an EMBL/GenBank/DDBJ whole genome shotgun (WGS) entry which is preliminary data.</text>
</comment>
<feature type="domain" description="STAS" evidence="1">
    <location>
        <begin position="12"/>
        <end position="108"/>
    </location>
</feature>
<accession>A0A941EI26</accession>
<dbReference type="Gene3D" id="3.30.750.24">
    <property type="entry name" value="STAS domain"/>
    <property type="match status" value="1"/>
</dbReference>
<dbReference type="Proteomes" id="UP000675781">
    <property type="component" value="Unassembled WGS sequence"/>
</dbReference>
<dbReference type="SUPFAM" id="SSF52091">
    <property type="entry name" value="SpoIIaa-like"/>
    <property type="match status" value="1"/>
</dbReference>
<protein>
    <submittedName>
        <fullName evidence="2">STAS domain-containing protein</fullName>
    </submittedName>
</protein>
<dbReference type="EMBL" id="JAGSOG010000020">
    <property type="protein sequence ID" value="MBR7832970.1"/>
    <property type="molecule type" value="Genomic_DNA"/>
</dbReference>
<name>A0A941EI26_9ACTN</name>
<evidence type="ECO:0000313" key="3">
    <source>
        <dbReference type="Proteomes" id="UP000675781"/>
    </source>
</evidence>
<evidence type="ECO:0000313" key="2">
    <source>
        <dbReference type="EMBL" id="MBR7832970.1"/>
    </source>
</evidence>
<dbReference type="InterPro" id="IPR002645">
    <property type="entry name" value="STAS_dom"/>
</dbReference>